<evidence type="ECO:0000256" key="1">
    <source>
        <dbReference type="ARBA" id="ARBA00022801"/>
    </source>
</evidence>
<dbReference type="SUPFAM" id="SSF55031">
    <property type="entry name" value="Bacterial exopeptidase dimerisation domain"/>
    <property type="match status" value="1"/>
</dbReference>
<keyword evidence="2" id="KW-0479">Metal-binding</keyword>
<name>A0A0C6P5H9_BORBO</name>
<dbReference type="InterPro" id="IPR011650">
    <property type="entry name" value="Peptidase_M20_dimer"/>
</dbReference>
<dbReference type="GO" id="GO:0019877">
    <property type="term" value="P:diaminopimelate biosynthetic process"/>
    <property type="evidence" value="ECO:0007669"/>
    <property type="project" value="UniProtKB-ARBA"/>
</dbReference>
<reference evidence="4 5" key="1">
    <citation type="journal article" date="2012" name="BMC Genomics">
        <title>Comparative genomics of the classical Bordetella subspecies: the evolution and exchange of virulence-associated diversity amongst closely related pathogens.</title>
        <authorList>
            <person name="Park J."/>
            <person name="Zhang Y."/>
            <person name="Buboltz A.M."/>
            <person name="Zhang X."/>
            <person name="Schuster S.C."/>
            <person name="Ahuja U."/>
            <person name="Liu M."/>
            <person name="Miller J.F."/>
            <person name="Sebaihia M."/>
            <person name="Bentley S.D."/>
            <person name="Parkhill J."/>
            <person name="Harvill E.T."/>
        </authorList>
    </citation>
    <scope>NUCLEOTIDE SEQUENCE [LARGE SCALE GENOMIC DNA]</scope>
    <source>
        <strain evidence="4 5">253</strain>
    </source>
</reference>
<feature type="domain" description="Peptidase M20 dimerisation" evidence="3">
    <location>
        <begin position="188"/>
        <end position="283"/>
    </location>
</feature>
<dbReference type="PANTHER" id="PTHR11014:SF63">
    <property type="entry name" value="METALLOPEPTIDASE, PUTATIVE (AFU_ORTHOLOGUE AFUA_6G09600)-RELATED"/>
    <property type="match status" value="1"/>
</dbReference>
<dbReference type="GO" id="GO:0046872">
    <property type="term" value="F:metal ion binding"/>
    <property type="evidence" value="ECO:0007669"/>
    <property type="project" value="UniProtKB-KW"/>
</dbReference>
<accession>A0A0C6P5H9</accession>
<dbReference type="PIRSF" id="PIRSF005962">
    <property type="entry name" value="Pept_M20D_amidohydro"/>
    <property type="match status" value="1"/>
</dbReference>
<evidence type="ECO:0000259" key="3">
    <source>
        <dbReference type="Pfam" id="PF07687"/>
    </source>
</evidence>
<dbReference type="Proteomes" id="UP000007564">
    <property type="component" value="Chromosome"/>
</dbReference>
<feature type="binding site" evidence="2">
    <location>
        <position position="359"/>
    </location>
    <ligand>
        <name>Mn(2+)</name>
        <dbReference type="ChEBI" id="CHEBI:29035"/>
        <label>2</label>
    </ligand>
</feature>
<proteinExistence type="predicted"/>
<dbReference type="SUPFAM" id="SSF53187">
    <property type="entry name" value="Zn-dependent exopeptidases"/>
    <property type="match status" value="1"/>
</dbReference>
<dbReference type="RefSeq" id="WP_015064254.1">
    <property type="nucleotide sequence ID" value="NC_019382.1"/>
</dbReference>
<feature type="binding site" evidence="2">
    <location>
        <position position="105"/>
    </location>
    <ligand>
        <name>Mn(2+)</name>
        <dbReference type="ChEBI" id="CHEBI:29035"/>
        <label>2</label>
    </ligand>
</feature>
<evidence type="ECO:0000313" key="4">
    <source>
        <dbReference type="EMBL" id="CCJ53855.1"/>
    </source>
</evidence>
<dbReference type="PANTHER" id="PTHR11014">
    <property type="entry name" value="PEPTIDASE M20 FAMILY MEMBER"/>
    <property type="match status" value="1"/>
</dbReference>
<dbReference type="HOGENOM" id="CLU_023257_1_1_4"/>
<feature type="binding site" evidence="2">
    <location>
        <position position="138"/>
    </location>
    <ligand>
        <name>Mn(2+)</name>
        <dbReference type="ChEBI" id="CHEBI:29035"/>
        <label>2</label>
    </ligand>
</feature>
<dbReference type="CDD" id="cd05666">
    <property type="entry name" value="M20_Acy1-like"/>
    <property type="match status" value="1"/>
</dbReference>
<dbReference type="OrthoDB" id="8875216at2"/>
<protein>
    <submittedName>
        <fullName evidence="4">Putative peptidase</fullName>
    </submittedName>
</protein>
<gene>
    <name evidence="4" type="ORF">BN112_1938</name>
</gene>
<dbReference type="InterPro" id="IPR036264">
    <property type="entry name" value="Bact_exopeptidase_dim_dom"/>
</dbReference>
<evidence type="ECO:0000313" key="5">
    <source>
        <dbReference type="Proteomes" id="UP000007564"/>
    </source>
</evidence>
<evidence type="ECO:0000256" key="2">
    <source>
        <dbReference type="PIRSR" id="PIRSR005962-1"/>
    </source>
</evidence>
<dbReference type="GO" id="GO:0050118">
    <property type="term" value="F:N-acetyldiaminopimelate deacetylase activity"/>
    <property type="evidence" value="ECO:0007669"/>
    <property type="project" value="UniProtKB-ARBA"/>
</dbReference>
<dbReference type="Gene3D" id="3.40.630.10">
    <property type="entry name" value="Zn peptidases"/>
    <property type="match status" value="1"/>
</dbReference>
<dbReference type="Gene3D" id="3.30.70.360">
    <property type="match status" value="1"/>
</dbReference>
<dbReference type="FunFam" id="3.30.70.360:FF:000001">
    <property type="entry name" value="N-acetyldiaminopimelate deacetylase"/>
    <property type="match status" value="1"/>
</dbReference>
<dbReference type="AlphaFoldDB" id="A0A0C6P5H9"/>
<feature type="binding site" evidence="2">
    <location>
        <position position="103"/>
    </location>
    <ligand>
        <name>Mn(2+)</name>
        <dbReference type="ChEBI" id="CHEBI:29035"/>
        <label>2</label>
    </ligand>
</feature>
<dbReference type="Pfam" id="PF01546">
    <property type="entry name" value="Peptidase_M20"/>
    <property type="match status" value="1"/>
</dbReference>
<feature type="binding site" evidence="2">
    <location>
        <position position="164"/>
    </location>
    <ligand>
        <name>Mn(2+)</name>
        <dbReference type="ChEBI" id="CHEBI:29035"/>
        <label>2</label>
    </ligand>
</feature>
<sequence length="394" mass="41707">MGTPFSHDALFRELRAIRQDIHANPEFGFQERRTGGRVAAMLRACGIAVTEGVGGTGVVGTLKRGASDKAIILRADMDALHIAEAPAEDRPHASRNDGYMHACGHDGHTTMLLGAAQLLAQSQDFDGTIHFVFQPAEEWGKGMLAMLEDGLLERFPASEAYALHNAPGLPVGKFETRAGVFKSAEDNFEIRIAGKGVHSARPHLGRDALVAAAGVIVALQTIVSRVVAPGEFAIVSCTDMTTSGTRNVSSGEVVISGDCRSFKPETSALIEAEMRRVADHVAAGYGCAASVDYSRVFVPTVNDARITAAVGDIVKARFGEDAIDAAAAPSNGSEDFAQLLRRIPGCYVNLGNGASAALHNPAYDFNDEAIPYGVGFFVAIALARLPQAQFRSET</sequence>
<dbReference type="InterPro" id="IPR002933">
    <property type="entry name" value="Peptidase_M20"/>
</dbReference>
<dbReference type="Pfam" id="PF07687">
    <property type="entry name" value="M20_dimer"/>
    <property type="match status" value="1"/>
</dbReference>
<comment type="cofactor">
    <cofactor evidence="2">
        <name>Mn(2+)</name>
        <dbReference type="ChEBI" id="CHEBI:29035"/>
    </cofactor>
    <text evidence="2">The Mn(2+) ion enhances activity.</text>
</comment>
<keyword evidence="2" id="KW-0464">Manganese</keyword>
<dbReference type="InterPro" id="IPR017439">
    <property type="entry name" value="Amidohydrolase"/>
</dbReference>
<dbReference type="KEGG" id="bbh:BN112_1938"/>
<keyword evidence="1" id="KW-0378">Hydrolase</keyword>
<dbReference type="NCBIfam" id="TIGR01891">
    <property type="entry name" value="amidohydrolases"/>
    <property type="match status" value="1"/>
</dbReference>
<organism evidence="4 5">
    <name type="scientific">Bordetella bronchiseptica 253</name>
    <dbReference type="NCBI Taxonomy" id="568707"/>
    <lineage>
        <taxon>Bacteria</taxon>
        <taxon>Pseudomonadati</taxon>
        <taxon>Pseudomonadota</taxon>
        <taxon>Betaproteobacteria</taxon>
        <taxon>Burkholderiales</taxon>
        <taxon>Alcaligenaceae</taxon>
        <taxon>Bordetella</taxon>
    </lineage>
</organism>
<dbReference type="EMBL" id="HE965806">
    <property type="protein sequence ID" value="CCJ53855.1"/>
    <property type="molecule type" value="Genomic_DNA"/>
</dbReference>